<keyword evidence="1" id="KW-0560">Oxidoreductase</keyword>
<feature type="non-terminal residue" evidence="4">
    <location>
        <position position="278"/>
    </location>
</feature>
<dbReference type="InterPro" id="IPR036291">
    <property type="entry name" value="NAD(P)-bd_dom_sf"/>
</dbReference>
<sequence length="278" mass="28658">MATAGVDAHRIGQELGDAVVTVDPDLPSAVREGVEEITGRPTGTGAGPRVHVGPTLPELAPGERLLWLHSTNAGVDALLKAHAPWPPETLLTRTVGRMGERIGQYVLAWALAELQNIPAFLHQQESRTWNRLPTELADGTLAVVFGTGSIGSGIGAALRGCGVRTVGVARSPRPAPGFDEVVALGTPDGVGGPSAELTAPLAAARWVVNALPLTPETSGLFGPGLFAAMSGATFFNVGRGATVRTDALARALEQGQVAHAVLDVLPEEPAPPTSPAWD</sequence>
<evidence type="ECO:0000313" key="5">
    <source>
        <dbReference type="Proteomes" id="UP001519064"/>
    </source>
</evidence>
<dbReference type="RefSeq" id="WP_209239745.1">
    <property type="nucleotide sequence ID" value="NZ_JADKMA010000057.1"/>
</dbReference>
<comment type="caution">
    <text evidence="4">The sequence shown here is derived from an EMBL/GenBank/DDBJ whole genome shotgun (WGS) entry which is preliminary data.</text>
</comment>
<evidence type="ECO:0000313" key="4">
    <source>
        <dbReference type="EMBL" id="MBO8192655.1"/>
    </source>
</evidence>
<dbReference type="Gene3D" id="3.40.50.720">
    <property type="entry name" value="NAD(P)-binding Rossmann-like Domain"/>
    <property type="match status" value="2"/>
</dbReference>
<dbReference type="Pfam" id="PF02826">
    <property type="entry name" value="2-Hacid_dh_C"/>
    <property type="match status" value="1"/>
</dbReference>
<evidence type="ECO:0000256" key="1">
    <source>
        <dbReference type="ARBA" id="ARBA00023002"/>
    </source>
</evidence>
<feature type="domain" description="D-isomer specific 2-hydroxyacid dehydrogenase NAD-binding" evidence="3">
    <location>
        <begin position="108"/>
        <end position="278"/>
    </location>
</feature>
<dbReference type="SUPFAM" id="SSF51735">
    <property type="entry name" value="NAD(P)-binding Rossmann-fold domains"/>
    <property type="match status" value="1"/>
</dbReference>
<evidence type="ECO:0000256" key="2">
    <source>
        <dbReference type="ARBA" id="ARBA00023027"/>
    </source>
</evidence>
<dbReference type="PANTHER" id="PTHR43333:SF1">
    <property type="entry name" value="D-ISOMER SPECIFIC 2-HYDROXYACID DEHYDROGENASE NAD-BINDING DOMAIN-CONTAINING PROTEIN"/>
    <property type="match status" value="1"/>
</dbReference>
<accession>A0ABS3XBB7</accession>
<dbReference type="InterPro" id="IPR006140">
    <property type="entry name" value="D-isomer_DH_NAD-bd"/>
</dbReference>
<gene>
    <name evidence="4" type="ORF">ITI46_13410</name>
</gene>
<dbReference type="EMBL" id="JADKMA010000057">
    <property type="protein sequence ID" value="MBO8192655.1"/>
    <property type="molecule type" value="Genomic_DNA"/>
</dbReference>
<name>A0ABS3XBB7_9ACTN</name>
<keyword evidence="2" id="KW-0520">NAD</keyword>
<proteinExistence type="predicted"/>
<dbReference type="Proteomes" id="UP001519064">
    <property type="component" value="Unassembled WGS sequence"/>
</dbReference>
<evidence type="ECO:0000259" key="3">
    <source>
        <dbReference type="Pfam" id="PF02826"/>
    </source>
</evidence>
<protein>
    <submittedName>
        <fullName evidence="4">D-2-hydroxyacid dehydrogenase</fullName>
    </submittedName>
</protein>
<organism evidence="4 5">
    <name type="scientific">Streptomyces oryzae</name>
    <dbReference type="NCBI Taxonomy" id="1434886"/>
    <lineage>
        <taxon>Bacteria</taxon>
        <taxon>Bacillati</taxon>
        <taxon>Actinomycetota</taxon>
        <taxon>Actinomycetes</taxon>
        <taxon>Kitasatosporales</taxon>
        <taxon>Streptomycetaceae</taxon>
        <taxon>Streptomyces</taxon>
    </lineage>
</organism>
<reference evidence="4 5" key="1">
    <citation type="submission" date="2020-11" db="EMBL/GenBank/DDBJ databases">
        <title>Streptomyces spirodelae sp. nov., isolated from duckweed.</title>
        <authorList>
            <person name="Saimee Y."/>
            <person name="Duangmal K."/>
        </authorList>
    </citation>
    <scope>NUCLEOTIDE SEQUENCE [LARGE SCALE GENOMIC DNA]</scope>
    <source>
        <strain evidence="4 5">S16-07</strain>
    </source>
</reference>
<keyword evidence="5" id="KW-1185">Reference proteome</keyword>
<dbReference type="PANTHER" id="PTHR43333">
    <property type="entry name" value="2-HACID_DH_C DOMAIN-CONTAINING PROTEIN"/>
    <property type="match status" value="1"/>
</dbReference>